<accession>A0A9E7SZ45</accession>
<dbReference type="AlphaFoldDB" id="A0A9E7SZ45"/>
<keyword evidence="2" id="KW-0614">Plasmid</keyword>
<evidence type="ECO:0000313" key="2">
    <source>
        <dbReference type="EMBL" id="UTF55648.1"/>
    </source>
</evidence>
<proteinExistence type="predicted"/>
<sequence length="73" mass="8355">MVSQSSNDVIPEPAHSRLETRQTLDRVTFRATDEQLEALVDADIYHTRSQAIRAGIQRLLEEHTQADVDHESR</sequence>
<gene>
    <name evidence="2" type="ORF">NGM29_19830</name>
</gene>
<dbReference type="EMBL" id="CP100356">
    <property type="protein sequence ID" value="UTF55648.1"/>
    <property type="molecule type" value="Genomic_DNA"/>
</dbReference>
<reference evidence="2" key="1">
    <citation type="submission" date="2022-06" db="EMBL/GenBank/DDBJ databases">
        <title>Diverse halophilic archaea isolated from saline environments.</title>
        <authorList>
            <person name="Cui H.-L."/>
        </authorList>
    </citation>
    <scope>NUCLEOTIDE SEQUENCE</scope>
    <source>
        <strain evidence="2">WLHS1</strain>
        <plasmid evidence="2">unnamed1</plasmid>
    </source>
</reference>
<geneLocation type="plasmid" evidence="2 3">
    <name>unnamed1</name>
</geneLocation>
<feature type="region of interest" description="Disordered" evidence="1">
    <location>
        <begin position="1"/>
        <end position="21"/>
    </location>
</feature>
<dbReference type="CDD" id="cd22231">
    <property type="entry name" value="RHH_NikR_HicB-like"/>
    <property type="match status" value="1"/>
</dbReference>
<dbReference type="GeneID" id="73292346"/>
<evidence type="ECO:0000256" key="1">
    <source>
        <dbReference type="SAM" id="MobiDB-lite"/>
    </source>
</evidence>
<evidence type="ECO:0000313" key="3">
    <source>
        <dbReference type="Proteomes" id="UP001056855"/>
    </source>
</evidence>
<name>A0A9E7SZ45_9EURY</name>
<keyword evidence="3" id="KW-1185">Reference proteome</keyword>
<dbReference type="KEGG" id="sawl:NGM29_19830"/>
<organism evidence="2 3">
    <name type="scientific">Natronosalvus rutilus</name>
    <dbReference type="NCBI Taxonomy" id="2953753"/>
    <lineage>
        <taxon>Archaea</taxon>
        <taxon>Methanobacteriati</taxon>
        <taxon>Methanobacteriota</taxon>
        <taxon>Stenosarchaea group</taxon>
        <taxon>Halobacteria</taxon>
        <taxon>Halobacteriales</taxon>
        <taxon>Natrialbaceae</taxon>
        <taxon>Natronosalvus</taxon>
    </lineage>
</organism>
<protein>
    <submittedName>
        <fullName evidence="2">Ribbon-helix-helix domain-containing protein</fullName>
    </submittedName>
</protein>
<dbReference type="RefSeq" id="WP_254160896.1">
    <property type="nucleotide sequence ID" value="NZ_CP100356.1"/>
</dbReference>
<dbReference type="Proteomes" id="UP001056855">
    <property type="component" value="Plasmid unnamed1"/>
</dbReference>